<evidence type="ECO:0000313" key="2">
    <source>
        <dbReference type="EMBL" id="CCI11410.1"/>
    </source>
</evidence>
<dbReference type="SUPFAM" id="SSF55073">
    <property type="entry name" value="Nucleotide cyclase"/>
    <property type="match status" value="1"/>
</dbReference>
<dbReference type="OrthoDB" id="2021138at2759"/>
<feature type="transmembrane region" description="Helical" evidence="1">
    <location>
        <begin position="85"/>
        <end position="111"/>
    </location>
</feature>
<dbReference type="InParanoid" id="A0A024FWB7"/>
<protein>
    <submittedName>
        <fullName evidence="2">Uncharacterized protein</fullName>
    </submittedName>
</protein>
<keyword evidence="1" id="KW-0812">Transmembrane</keyword>
<keyword evidence="4" id="KW-1185">Reference proteome</keyword>
<dbReference type="InterPro" id="IPR029787">
    <property type="entry name" value="Nucleotide_cyclase"/>
</dbReference>
<dbReference type="AlphaFoldDB" id="A0A024FWB7"/>
<dbReference type="EMBL" id="CAIX01000021">
    <property type="protein sequence ID" value="CCI41552.1"/>
    <property type="molecule type" value="Genomic_DNA"/>
</dbReference>
<feature type="transmembrane region" description="Helical" evidence="1">
    <location>
        <begin position="191"/>
        <end position="216"/>
    </location>
</feature>
<reference evidence="2 4" key="1">
    <citation type="submission" date="2012-05" db="EMBL/GenBank/DDBJ databases">
        <title>Recombination and specialization in a pathogen metapopulation.</title>
        <authorList>
            <person name="Gardiner A."/>
            <person name="Kemen E."/>
            <person name="Schultz-Larsen T."/>
            <person name="MacLean D."/>
            <person name="Van Oosterhout C."/>
            <person name="Jones J.D.G."/>
        </authorList>
    </citation>
    <scope>NUCLEOTIDE SEQUENCE [LARGE SCALE GENOMIC DNA]</scope>
    <source>
        <strain evidence="2 4">Ac Nc2</strain>
    </source>
</reference>
<dbReference type="Proteomes" id="UP000053237">
    <property type="component" value="Unassembled WGS sequence"/>
</dbReference>
<feature type="transmembrane region" description="Helical" evidence="1">
    <location>
        <begin position="228"/>
        <end position="248"/>
    </location>
</feature>
<dbReference type="InterPro" id="IPR050697">
    <property type="entry name" value="Adenylyl/Guanylyl_Cyclase_3/4"/>
</dbReference>
<organism evidence="2 4">
    <name type="scientific">Albugo candida</name>
    <dbReference type="NCBI Taxonomy" id="65357"/>
    <lineage>
        <taxon>Eukaryota</taxon>
        <taxon>Sar</taxon>
        <taxon>Stramenopiles</taxon>
        <taxon>Oomycota</taxon>
        <taxon>Peronosporomycetes</taxon>
        <taxon>Albuginales</taxon>
        <taxon>Albuginaceae</taxon>
        <taxon>Albugo</taxon>
    </lineage>
</organism>
<evidence type="ECO:0000313" key="4">
    <source>
        <dbReference type="Proteomes" id="UP000053237"/>
    </source>
</evidence>
<proteinExistence type="predicted"/>
<dbReference type="STRING" id="65357.A0A024FWB7"/>
<gene>
    <name evidence="3" type="ORF">BN9_023360</name>
    <name evidence="2" type="ORF">BN9_128730</name>
</gene>
<feature type="transmembrane region" description="Helical" evidence="1">
    <location>
        <begin position="302"/>
        <end position="324"/>
    </location>
</feature>
<comment type="caution">
    <text evidence="2">The sequence shown here is derived from an EMBL/GenBank/DDBJ whole genome shotgun (WGS) entry which is preliminary data.</text>
</comment>
<keyword evidence="1" id="KW-0472">Membrane</keyword>
<dbReference type="EMBL" id="CAIX01001012">
    <property type="protein sequence ID" value="CCI11410.1"/>
    <property type="molecule type" value="Genomic_DNA"/>
</dbReference>
<feature type="transmembrane region" description="Helical" evidence="1">
    <location>
        <begin position="275"/>
        <end position="296"/>
    </location>
</feature>
<sequence>MSFLIRSIYPYQSTLWEVLTRFCAKITAFRTRLSSLEHVRNDTEAQEPTESPNSLISFHEMQSKSQLSTCEKESDRPRASCVQWLFFWFFFYLWIWSGFRALYYMTFWWYIASRNMNDPMQLLTQRELDCLGHYALYRSSASRMWFLVTLQVLSLASLFAADMILFPLTYELSRLIRNRMDRGPVRETRQVFFYFYCVHSILFVFLLIQIILILVRRQYQTHAENCTTAVYLLQFAGLTYMLVTLLYLRNHRRNYEVVQGAFTLSPLYSRLKVMLLTYSIFTCVFQMSYIITRYVGVAVLEYIGITLVCFSITGLAMAICMGCSQSCVLTLLRRYFPSDVPQDNVVHPFGSTQLLTGERVAVKDQCVLLETRDSIDRNTTDWVWPVFVCTDIESSSRLWGIGNGDIMQEATRIHDAIMRNLLPRFCGYEIATRGDAFQLAFHSIKNAVEYCLTVQLELLHAVWPQALHNLIPSTRRERIGTRRLLFSGLRVRMGIHDAHSSEGVLVRDVHPVTGKTMYTGVSESIVNEVTDLACGGQILIAQRIASWLCIHHSVVCPPFHLIWSRRHRIIHTDDVVFSEGLELYSVLPNSLQKRQKYFGRAE</sequence>
<feature type="transmembrane region" description="Helical" evidence="1">
    <location>
        <begin position="144"/>
        <end position="170"/>
    </location>
</feature>
<dbReference type="Gene3D" id="3.30.70.1230">
    <property type="entry name" value="Nucleotide cyclase"/>
    <property type="match status" value="1"/>
</dbReference>
<dbReference type="PANTHER" id="PTHR43081:SF1">
    <property type="entry name" value="ADENYLATE CYCLASE, TERMINAL-DIFFERENTIATION SPECIFIC"/>
    <property type="match status" value="1"/>
</dbReference>
<dbReference type="PANTHER" id="PTHR43081">
    <property type="entry name" value="ADENYLATE CYCLASE, TERMINAL-DIFFERENTIATION SPECIFIC-RELATED"/>
    <property type="match status" value="1"/>
</dbReference>
<keyword evidence="1" id="KW-1133">Transmembrane helix</keyword>
<accession>A0A024FWB7</accession>
<name>A0A024FWB7_9STRA</name>
<evidence type="ECO:0000313" key="3">
    <source>
        <dbReference type="EMBL" id="CCI41552.1"/>
    </source>
</evidence>
<evidence type="ECO:0000256" key="1">
    <source>
        <dbReference type="SAM" id="Phobius"/>
    </source>
</evidence>